<accession>A0A6A7WCP9</accession>
<dbReference type="Pfam" id="PF05656">
    <property type="entry name" value="DUF805"/>
    <property type="match status" value="1"/>
</dbReference>
<name>A0A6A7WCP9_9BACT</name>
<dbReference type="GO" id="GO:0016020">
    <property type="term" value="C:membrane"/>
    <property type="evidence" value="ECO:0007669"/>
    <property type="project" value="InterPro"/>
</dbReference>
<feature type="transmembrane region" description="Helical" evidence="1">
    <location>
        <begin position="115"/>
        <end position="138"/>
    </location>
</feature>
<gene>
    <name evidence="2" type="ORF">F7D20_09905</name>
</gene>
<organism evidence="2 3">
    <name type="scientific">Segatella copri</name>
    <dbReference type="NCBI Taxonomy" id="165179"/>
    <lineage>
        <taxon>Bacteria</taxon>
        <taxon>Pseudomonadati</taxon>
        <taxon>Bacteroidota</taxon>
        <taxon>Bacteroidia</taxon>
        <taxon>Bacteroidales</taxon>
        <taxon>Prevotellaceae</taxon>
        <taxon>Segatella</taxon>
    </lineage>
</organism>
<evidence type="ECO:0000313" key="2">
    <source>
        <dbReference type="EMBL" id="MQP12264.1"/>
    </source>
</evidence>
<feature type="transmembrane region" description="Helical" evidence="1">
    <location>
        <begin position="27"/>
        <end position="48"/>
    </location>
</feature>
<reference evidence="2 3" key="1">
    <citation type="submission" date="2019-09" db="EMBL/GenBank/DDBJ databases">
        <title>Distinct polysaccharide growth profiles of human intestinal Prevotella copri isolates.</title>
        <authorList>
            <person name="Fehlner-Peach H."/>
            <person name="Magnabosco C."/>
            <person name="Raghavan V."/>
            <person name="Scher J.U."/>
            <person name="Tett A."/>
            <person name="Cox L.M."/>
            <person name="Gottsegen C."/>
            <person name="Watters A."/>
            <person name="Wiltshire- Gordon J.D."/>
            <person name="Segata N."/>
            <person name="Bonneau R."/>
            <person name="Littman D.R."/>
        </authorList>
    </citation>
    <scope>NUCLEOTIDE SEQUENCE [LARGE SCALE GENOMIC DNA]</scope>
    <source>
        <strain evidence="3">iAQ1173</strain>
    </source>
</reference>
<protein>
    <submittedName>
        <fullName evidence="2">DUF805 domain-containing protein</fullName>
    </submittedName>
</protein>
<dbReference type="OrthoDB" id="9812349at2"/>
<feature type="transmembrane region" description="Helical" evidence="1">
    <location>
        <begin position="54"/>
        <end position="71"/>
    </location>
</feature>
<keyword evidence="1" id="KW-0472">Membrane</keyword>
<proteinExistence type="predicted"/>
<keyword evidence="1" id="KW-0812">Transmembrane</keyword>
<keyword evidence="3" id="KW-1185">Reference proteome</keyword>
<dbReference type="AlphaFoldDB" id="A0A6A7WCP9"/>
<evidence type="ECO:0000313" key="3">
    <source>
        <dbReference type="Proteomes" id="UP000384372"/>
    </source>
</evidence>
<comment type="caution">
    <text evidence="2">The sequence shown here is derived from an EMBL/GenBank/DDBJ whole genome shotgun (WGS) entry which is preliminary data.</text>
</comment>
<evidence type="ECO:0000256" key="1">
    <source>
        <dbReference type="SAM" id="Phobius"/>
    </source>
</evidence>
<sequence>MTFFNSIKMCYMKSFDFKGRASKSEYWWFWLVQVPITFIALGALGTWNSEKFDVLSGVFLGITIASIPANLSSMIRRFHDAGLSTKQCLKKLFYAVAPFLFAVNLMTKIDLFSSFAVVLLIALLFSAVSFFLLFIILIGDSVYEDEEEE</sequence>
<dbReference type="InterPro" id="IPR008523">
    <property type="entry name" value="DUF805"/>
</dbReference>
<keyword evidence="1" id="KW-1133">Transmembrane helix</keyword>
<feature type="transmembrane region" description="Helical" evidence="1">
    <location>
        <begin position="92"/>
        <end position="109"/>
    </location>
</feature>
<dbReference type="EMBL" id="VZAD01000072">
    <property type="protein sequence ID" value="MQP12264.1"/>
    <property type="molecule type" value="Genomic_DNA"/>
</dbReference>
<dbReference type="Proteomes" id="UP000384372">
    <property type="component" value="Unassembled WGS sequence"/>
</dbReference>